<dbReference type="EMBL" id="CP061800">
    <property type="protein sequence ID" value="QTA92835.1"/>
    <property type="molecule type" value="Genomic_DNA"/>
</dbReference>
<name>A0A975GT81_9BACT</name>
<dbReference type="PANTHER" id="PTHR34137">
    <property type="entry name" value="EXODEOXYRIBONUCLEASE 7 SMALL SUBUNIT"/>
    <property type="match status" value="1"/>
</dbReference>
<comment type="function">
    <text evidence="6">Bidirectionally degrades single-stranded DNA into large acid-insoluble oligonucleotides, which are then degraded further into small acid-soluble oligonucleotides.</text>
</comment>
<evidence type="ECO:0000256" key="2">
    <source>
        <dbReference type="ARBA" id="ARBA00022490"/>
    </source>
</evidence>
<sequence>MARQTKQTFEKAMKQLEKIVQELESGDLPLEKAMKKFEEGMQLSKFCSEKLDETEKKVTILLEDLEGNVSEQPFTSEKD</sequence>
<evidence type="ECO:0000256" key="3">
    <source>
        <dbReference type="ARBA" id="ARBA00022722"/>
    </source>
</evidence>
<dbReference type="Pfam" id="PF02609">
    <property type="entry name" value="Exonuc_VII_S"/>
    <property type="match status" value="1"/>
</dbReference>
<protein>
    <recommendedName>
        <fullName evidence="6">Exodeoxyribonuclease 7 small subunit</fullName>
        <ecNumber evidence="6">3.1.11.6</ecNumber>
    </recommendedName>
    <alternativeName>
        <fullName evidence="6">Exodeoxyribonuclease VII small subunit</fullName>
        <shortName evidence="6">Exonuclease VII small subunit</shortName>
    </alternativeName>
</protein>
<dbReference type="GO" id="GO:0005829">
    <property type="term" value="C:cytosol"/>
    <property type="evidence" value="ECO:0007669"/>
    <property type="project" value="TreeGrafter"/>
</dbReference>
<gene>
    <name evidence="6 7" type="primary">xseB</name>
    <name evidence="7" type="ORF">dnm_089280</name>
</gene>
<comment type="catalytic activity">
    <reaction evidence="6">
        <text>Exonucleolytic cleavage in either 5'- to 3'- or 3'- to 5'-direction to yield nucleoside 5'-phosphates.</text>
        <dbReference type="EC" id="3.1.11.6"/>
    </reaction>
</comment>
<dbReference type="SUPFAM" id="SSF116842">
    <property type="entry name" value="XseB-like"/>
    <property type="match status" value="1"/>
</dbReference>
<evidence type="ECO:0000256" key="6">
    <source>
        <dbReference type="HAMAP-Rule" id="MF_00337"/>
    </source>
</evidence>
<accession>A0A975GT81</accession>
<keyword evidence="2 6" id="KW-0963">Cytoplasm</keyword>
<dbReference type="KEGG" id="dmm:dnm_089280"/>
<dbReference type="Proteomes" id="UP000663722">
    <property type="component" value="Chromosome"/>
</dbReference>
<evidence type="ECO:0000256" key="1">
    <source>
        <dbReference type="ARBA" id="ARBA00009998"/>
    </source>
</evidence>
<evidence type="ECO:0000256" key="4">
    <source>
        <dbReference type="ARBA" id="ARBA00022801"/>
    </source>
</evidence>
<reference evidence="7" key="1">
    <citation type="journal article" date="2021" name="Microb. Physiol.">
        <title>Proteogenomic Insights into the Physiology of Marine, Sulfate-Reducing, Filamentous Desulfonema limicola and Desulfonema magnum.</title>
        <authorList>
            <person name="Schnaars V."/>
            <person name="Wohlbrand L."/>
            <person name="Scheve S."/>
            <person name="Hinrichs C."/>
            <person name="Reinhardt R."/>
            <person name="Rabus R."/>
        </authorList>
    </citation>
    <scope>NUCLEOTIDE SEQUENCE</scope>
    <source>
        <strain evidence="7">4be13</strain>
    </source>
</reference>
<proteinExistence type="inferred from homology"/>
<dbReference type="HAMAP" id="MF_00337">
    <property type="entry name" value="Exonuc_7_S"/>
    <property type="match status" value="1"/>
</dbReference>
<dbReference type="GO" id="GO:0008855">
    <property type="term" value="F:exodeoxyribonuclease VII activity"/>
    <property type="evidence" value="ECO:0007669"/>
    <property type="project" value="UniProtKB-UniRule"/>
</dbReference>
<dbReference type="PIRSF" id="PIRSF006488">
    <property type="entry name" value="Exonuc_VII_S"/>
    <property type="match status" value="1"/>
</dbReference>
<dbReference type="EC" id="3.1.11.6" evidence="6"/>
<comment type="subunit">
    <text evidence="6">Heterooligomer composed of large and small subunits.</text>
</comment>
<organism evidence="7 8">
    <name type="scientific">Desulfonema magnum</name>
    <dbReference type="NCBI Taxonomy" id="45655"/>
    <lineage>
        <taxon>Bacteria</taxon>
        <taxon>Pseudomonadati</taxon>
        <taxon>Thermodesulfobacteriota</taxon>
        <taxon>Desulfobacteria</taxon>
        <taxon>Desulfobacterales</taxon>
        <taxon>Desulfococcaceae</taxon>
        <taxon>Desulfonema</taxon>
    </lineage>
</organism>
<comment type="similarity">
    <text evidence="1 6">Belongs to the XseB family.</text>
</comment>
<dbReference type="PANTHER" id="PTHR34137:SF1">
    <property type="entry name" value="EXODEOXYRIBONUCLEASE 7 SMALL SUBUNIT"/>
    <property type="match status" value="1"/>
</dbReference>
<dbReference type="GO" id="GO:0006308">
    <property type="term" value="P:DNA catabolic process"/>
    <property type="evidence" value="ECO:0007669"/>
    <property type="project" value="UniProtKB-UniRule"/>
</dbReference>
<dbReference type="Gene3D" id="1.10.287.1040">
    <property type="entry name" value="Exonuclease VII, small subunit"/>
    <property type="match status" value="1"/>
</dbReference>
<evidence type="ECO:0000313" key="7">
    <source>
        <dbReference type="EMBL" id="QTA92835.1"/>
    </source>
</evidence>
<comment type="subcellular location">
    <subcellularLocation>
        <location evidence="6">Cytoplasm</location>
    </subcellularLocation>
</comment>
<dbReference type="RefSeq" id="WP_207680039.1">
    <property type="nucleotide sequence ID" value="NZ_CP061800.1"/>
</dbReference>
<keyword evidence="8" id="KW-1185">Reference proteome</keyword>
<keyword evidence="3 6" id="KW-0540">Nuclease</keyword>
<evidence type="ECO:0000256" key="5">
    <source>
        <dbReference type="ARBA" id="ARBA00022839"/>
    </source>
</evidence>
<evidence type="ECO:0000313" key="8">
    <source>
        <dbReference type="Proteomes" id="UP000663722"/>
    </source>
</evidence>
<dbReference type="AlphaFoldDB" id="A0A975GT81"/>
<dbReference type="InterPro" id="IPR037004">
    <property type="entry name" value="Exonuc_VII_ssu_sf"/>
</dbReference>
<dbReference type="NCBIfam" id="TIGR01280">
    <property type="entry name" value="xseB"/>
    <property type="match status" value="1"/>
</dbReference>
<keyword evidence="4 6" id="KW-0378">Hydrolase</keyword>
<dbReference type="InterPro" id="IPR003761">
    <property type="entry name" value="Exonuc_VII_S"/>
</dbReference>
<dbReference type="GO" id="GO:0009318">
    <property type="term" value="C:exodeoxyribonuclease VII complex"/>
    <property type="evidence" value="ECO:0007669"/>
    <property type="project" value="UniProtKB-UniRule"/>
</dbReference>
<keyword evidence="5 6" id="KW-0269">Exonuclease</keyword>